<dbReference type="Pfam" id="PF07883">
    <property type="entry name" value="Cupin_2"/>
    <property type="match status" value="1"/>
</dbReference>
<dbReference type="InterPro" id="IPR014710">
    <property type="entry name" value="RmlC-like_jellyroll"/>
</dbReference>
<organism evidence="2">
    <name type="scientific">marine sediment metagenome</name>
    <dbReference type="NCBI Taxonomy" id="412755"/>
    <lineage>
        <taxon>unclassified sequences</taxon>
        <taxon>metagenomes</taxon>
        <taxon>ecological metagenomes</taxon>
    </lineage>
</organism>
<dbReference type="EMBL" id="BARS01018218">
    <property type="protein sequence ID" value="GAF91995.1"/>
    <property type="molecule type" value="Genomic_DNA"/>
</dbReference>
<feature type="domain" description="Cupin type-2" evidence="1">
    <location>
        <begin position="41"/>
        <end position="101"/>
    </location>
</feature>
<dbReference type="SUPFAM" id="SSF51182">
    <property type="entry name" value="RmlC-like cupins"/>
    <property type="match status" value="1"/>
</dbReference>
<evidence type="ECO:0000259" key="1">
    <source>
        <dbReference type="Pfam" id="PF07883"/>
    </source>
</evidence>
<protein>
    <recommendedName>
        <fullName evidence="1">Cupin type-2 domain-containing protein</fullName>
    </recommendedName>
</protein>
<evidence type="ECO:0000313" key="2">
    <source>
        <dbReference type="EMBL" id="GAF91995.1"/>
    </source>
</evidence>
<accession>X0UU94</accession>
<name>X0UU94_9ZZZZ</name>
<gene>
    <name evidence="2" type="ORF">S01H1_29668</name>
</gene>
<comment type="caution">
    <text evidence="2">The sequence shown here is derived from an EMBL/GenBank/DDBJ whole genome shotgun (WGS) entry which is preliminary data.</text>
</comment>
<dbReference type="PANTHER" id="PTHR37694:SF1">
    <property type="entry name" value="SLR8022 PROTEIN"/>
    <property type="match status" value="1"/>
</dbReference>
<reference evidence="2" key="1">
    <citation type="journal article" date="2014" name="Front. Microbiol.">
        <title>High frequency of phylogenetically diverse reductive dehalogenase-homologous genes in deep subseafloor sedimentary metagenomes.</title>
        <authorList>
            <person name="Kawai M."/>
            <person name="Futagami T."/>
            <person name="Toyoda A."/>
            <person name="Takaki Y."/>
            <person name="Nishi S."/>
            <person name="Hori S."/>
            <person name="Arai W."/>
            <person name="Tsubouchi T."/>
            <person name="Morono Y."/>
            <person name="Uchiyama I."/>
            <person name="Ito T."/>
            <person name="Fujiyama A."/>
            <person name="Inagaki F."/>
            <person name="Takami H."/>
        </authorList>
    </citation>
    <scope>NUCLEOTIDE SEQUENCE</scope>
    <source>
        <strain evidence="2">Expedition CK06-06</strain>
    </source>
</reference>
<dbReference type="InterPro" id="IPR013096">
    <property type="entry name" value="Cupin_2"/>
</dbReference>
<dbReference type="Gene3D" id="2.60.120.10">
    <property type="entry name" value="Jelly Rolls"/>
    <property type="match status" value="1"/>
</dbReference>
<proteinExistence type="predicted"/>
<dbReference type="PANTHER" id="PTHR37694">
    <property type="entry name" value="SLR8022 PROTEIN"/>
    <property type="match status" value="1"/>
</dbReference>
<dbReference type="InterPro" id="IPR011051">
    <property type="entry name" value="RmlC_Cupin_sf"/>
</dbReference>
<dbReference type="AlphaFoldDB" id="X0UU94"/>
<dbReference type="CDD" id="cd02230">
    <property type="entry name" value="cupin_HP0902-like"/>
    <property type="match status" value="1"/>
</dbReference>
<sequence length="113" mass="12243">MNSRYTYIADLAKQVDIPVDGILSRTLHEDEQVKVVLFGFGAGQELSEHTASMPAILHIVQGEARLTLGDDSVEAEAGAWVHMPPELRHGVYAKTPVVMLLLLIKPGGQSPAQ</sequence>